<accession>A0A5C7H6K2</accession>
<feature type="chain" id="PRO_5023113987" description="Endoplasmin homolog" evidence="14">
    <location>
        <begin position="21"/>
        <end position="811"/>
    </location>
</feature>
<dbReference type="PRINTS" id="PR00775">
    <property type="entry name" value="HEATSHOCK90"/>
</dbReference>
<evidence type="ECO:0000313" key="17">
    <source>
        <dbReference type="Proteomes" id="UP000323000"/>
    </source>
</evidence>
<evidence type="ECO:0000256" key="13">
    <source>
        <dbReference type="SAM" id="MobiDB-lite"/>
    </source>
</evidence>
<evidence type="ECO:0000313" key="16">
    <source>
        <dbReference type="EMBL" id="TXG52042.1"/>
    </source>
</evidence>
<dbReference type="GO" id="GO:0005524">
    <property type="term" value="F:ATP binding"/>
    <property type="evidence" value="ECO:0007669"/>
    <property type="project" value="UniProtKB-KW"/>
</dbReference>
<dbReference type="GO" id="GO:0005788">
    <property type="term" value="C:endoplasmic reticulum lumen"/>
    <property type="evidence" value="ECO:0007669"/>
    <property type="project" value="UniProtKB-SubCell"/>
</dbReference>
<keyword evidence="8" id="KW-0325">Glycoprotein</keyword>
<gene>
    <name evidence="16" type="ORF">EZV62_021211</name>
</gene>
<evidence type="ECO:0000256" key="5">
    <source>
        <dbReference type="ARBA" id="ARBA00022824"/>
    </source>
</evidence>
<feature type="binding site" evidence="12">
    <location>
        <position position="160"/>
    </location>
    <ligand>
        <name>ATP</name>
        <dbReference type="ChEBI" id="CHEBI:30616"/>
    </ligand>
</feature>
<feature type="domain" description="Histidine kinase/HSP90-like ATPase" evidence="15">
    <location>
        <begin position="100"/>
        <end position="257"/>
    </location>
</feature>
<dbReference type="SUPFAM" id="SSF110942">
    <property type="entry name" value="HSP90 C-terminal domain"/>
    <property type="match status" value="1"/>
</dbReference>
<dbReference type="NCBIfam" id="NF003555">
    <property type="entry name" value="PRK05218.1"/>
    <property type="match status" value="1"/>
</dbReference>
<dbReference type="SUPFAM" id="SSF54211">
    <property type="entry name" value="Ribosomal protein S5 domain 2-like"/>
    <property type="match status" value="1"/>
</dbReference>
<dbReference type="GO" id="GO:0051082">
    <property type="term" value="F:unfolded protein binding"/>
    <property type="evidence" value="ECO:0007669"/>
    <property type="project" value="InterPro"/>
</dbReference>
<feature type="binding site" evidence="12">
    <location>
        <position position="168"/>
    </location>
    <ligand>
        <name>ATP</name>
        <dbReference type="ChEBI" id="CHEBI:30616"/>
    </ligand>
</feature>
<dbReference type="Proteomes" id="UP000323000">
    <property type="component" value="Chromosome 10"/>
</dbReference>
<evidence type="ECO:0000256" key="4">
    <source>
        <dbReference type="ARBA" id="ARBA00022741"/>
    </source>
</evidence>
<dbReference type="FunFam" id="3.30.565.10:FF:000005">
    <property type="entry name" value="Heat shock protein 90"/>
    <property type="match status" value="1"/>
</dbReference>
<feature type="region of interest" description="Disordered" evidence="13">
    <location>
        <begin position="485"/>
        <end position="505"/>
    </location>
</feature>
<dbReference type="GO" id="GO:0016887">
    <property type="term" value="F:ATP hydrolysis activity"/>
    <property type="evidence" value="ECO:0007669"/>
    <property type="project" value="InterPro"/>
</dbReference>
<evidence type="ECO:0000259" key="15">
    <source>
        <dbReference type="SMART" id="SM00387"/>
    </source>
</evidence>
<feature type="binding site" evidence="12">
    <location>
        <position position="155"/>
    </location>
    <ligand>
        <name>ATP</name>
        <dbReference type="ChEBI" id="CHEBI:30616"/>
    </ligand>
</feature>
<evidence type="ECO:0000256" key="3">
    <source>
        <dbReference type="ARBA" id="ARBA00022729"/>
    </source>
</evidence>
<dbReference type="Gene3D" id="1.20.120.790">
    <property type="entry name" value="Heat shock protein 90, C-terminal domain"/>
    <property type="match status" value="1"/>
</dbReference>
<evidence type="ECO:0000256" key="6">
    <source>
        <dbReference type="ARBA" id="ARBA00022837"/>
    </source>
</evidence>
<dbReference type="InterPro" id="IPR001404">
    <property type="entry name" value="Hsp90_fam"/>
</dbReference>
<dbReference type="Gene3D" id="3.40.50.11260">
    <property type="match status" value="1"/>
</dbReference>
<dbReference type="Gene3D" id="3.30.565.10">
    <property type="entry name" value="Histidine kinase-like ATPase, C-terminal domain"/>
    <property type="match status" value="1"/>
</dbReference>
<feature type="binding site" evidence="12">
    <location>
        <begin position="195"/>
        <end position="200"/>
    </location>
    <ligand>
        <name>ATP</name>
        <dbReference type="ChEBI" id="CHEBI:30616"/>
    </ligand>
</feature>
<dbReference type="SUPFAM" id="SSF55874">
    <property type="entry name" value="ATPase domain of HSP90 chaperone/DNA topoisomerase II/histidine kinase"/>
    <property type="match status" value="1"/>
</dbReference>
<feature type="binding site" evidence="12">
    <location>
        <position position="107"/>
    </location>
    <ligand>
        <name>ATP</name>
        <dbReference type="ChEBI" id="CHEBI:30616"/>
    </ligand>
</feature>
<name>A0A5C7H6K2_9ROSI</name>
<dbReference type="InterPro" id="IPR020568">
    <property type="entry name" value="Ribosomal_Su5_D2-typ_SF"/>
</dbReference>
<feature type="compositionally biased region" description="Basic and acidic residues" evidence="13">
    <location>
        <begin position="324"/>
        <end position="334"/>
    </location>
</feature>
<comment type="subcellular location">
    <subcellularLocation>
        <location evidence="1">Endoplasmic reticulum lumen</location>
    </subcellularLocation>
</comment>
<evidence type="ECO:0000256" key="2">
    <source>
        <dbReference type="ARBA" id="ARBA00008239"/>
    </source>
</evidence>
<keyword evidence="4 12" id="KW-0547">Nucleotide-binding</keyword>
<dbReference type="EMBL" id="VAHF01000010">
    <property type="protein sequence ID" value="TXG52042.1"/>
    <property type="molecule type" value="Genomic_DNA"/>
</dbReference>
<feature type="region of interest" description="Disordered" evidence="13">
    <location>
        <begin position="774"/>
        <end position="811"/>
    </location>
</feature>
<dbReference type="PROSITE" id="PS00298">
    <property type="entry name" value="HSP90"/>
    <property type="match status" value="1"/>
</dbReference>
<feature type="binding site" evidence="12">
    <location>
        <begin position="175"/>
        <end position="176"/>
    </location>
    <ligand>
        <name>ATP</name>
        <dbReference type="ChEBI" id="CHEBI:30616"/>
    </ligand>
</feature>
<evidence type="ECO:0000256" key="12">
    <source>
        <dbReference type="PIRSR" id="PIRSR002583-1"/>
    </source>
</evidence>
<feature type="signal peptide" evidence="14">
    <location>
        <begin position="1"/>
        <end position="20"/>
    </location>
</feature>
<feature type="compositionally biased region" description="Basic and acidic residues" evidence="13">
    <location>
        <begin position="794"/>
        <end position="811"/>
    </location>
</feature>
<dbReference type="HAMAP" id="MF_00505">
    <property type="entry name" value="HSP90"/>
    <property type="match status" value="1"/>
</dbReference>
<evidence type="ECO:0000256" key="1">
    <source>
        <dbReference type="ARBA" id="ARBA00004319"/>
    </source>
</evidence>
<proteinExistence type="inferred from homology"/>
<evidence type="ECO:0000256" key="7">
    <source>
        <dbReference type="ARBA" id="ARBA00022840"/>
    </source>
</evidence>
<keyword evidence="5" id="KW-0256">Endoplasmic reticulum</keyword>
<dbReference type="SMART" id="SM00387">
    <property type="entry name" value="HATPase_c"/>
    <property type="match status" value="1"/>
</dbReference>
<evidence type="ECO:0000256" key="9">
    <source>
        <dbReference type="ARBA" id="ARBA00023186"/>
    </source>
</evidence>
<evidence type="ECO:0000256" key="10">
    <source>
        <dbReference type="ARBA" id="ARBA00073396"/>
    </source>
</evidence>
<feature type="binding site" evidence="12">
    <location>
        <position position="247"/>
    </location>
    <ligand>
        <name>ATP</name>
        <dbReference type="ChEBI" id="CHEBI:30616"/>
    </ligand>
</feature>
<dbReference type="FunFam" id="3.30.230.80:FF:000006">
    <property type="entry name" value="endoplasmin homolog"/>
    <property type="match status" value="1"/>
</dbReference>
<dbReference type="Pfam" id="PF13589">
    <property type="entry name" value="HATPase_c_3"/>
    <property type="match status" value="1"/>
</dbReference>
<dbReference type="InterPro" id="IPR020575">
    <property type="entry name" value="Hsp90_N"/>
</dbReference>
<dbReference type="InterPro" id="IPR037196">
    <property type="entry name" value="HSP90_C"/>
</dbReference>
<feature type="region of interest" description="Disordered" evidence="13">
    <location>
        <begin position="293"/>
        <end position="334"/>
    </location>
</feature>
<keyword evidence="6" id="KW-0106">Calcium</keyword>
<dbReference type="PANTHER" id="PTHR11528">
    <property type="entry name" value="HEAT SHOCK PROTEIN 90 FAMILY MEMBER"/>
    <property type="match status" value="1"/>
</dbReference>
<keyword evidence="9" id="KW-0143">Chaperone</keyword>
<comment type="similarity">
    <text evidence="2">Belongs to the heat shock protein 90 family.</text>
</comment>
<dbReference type="GO" id="GO:0140662">
    <property type="term" value="F:ATP-dependent protein folding chaperone"/>
    <property type="evidence" value="ECO:0007669"/>
    <property type="project" value="InterPro"/>
</dbReference>
<feature type="compositionally biased region" description="Acidic residues" evidence="13">
    <location>
        <begin position="293"/>
        <end position="323"/>
    </location>
</feature>
<dbReference type="AlphaFoldDB" id="A0A5C7H6K2"/>
<feature type="binding site" evidence="12">
    <location>
        <position position="457"/>
    </location>
    <ligand>
        <name>ATP</name>
        <dbReference type="ChEBI" id="CHEBI:30616"/>
    </ligand>
</feature>
<dbReference type="Pfam" id="PF00183">
    <property type="entry name" value="HSP90"/>
    <property type="match status" value="1"/>
</dbReference>
<evidence type="ECO:0000256" key="8">
    <source>
        <dbReference type="ARBA" id="ARBA00023180"/>
    </source>
</evidence>
<dbReference type="InterPro" id="IPR019805">
    <property type="entry name" value="Heat_shock_protein_90_CS"/>
</dbReference>
<evidence type="ECO:0000256" key="11">
    <source>
        <dbReference type="ARBA" id="ARBA00076587"/>
    </source>
</evidence>
<dbReference type="FunFam" id="1.20.120.790:FF:000005">
    <property type="entry name" value="Endoplasmin-like isoform B"/>
    <property type="match status" value="1"/>
</dbReference>
<feature type="binding site" evidence="12">
    <location>
        <position position="111"/>
    </location>
    <ligand>
        <name>ATP</name>
        <dbReference type="ChEBI" id="CHEBI:30616"/>
    </ligand>
</feature>
<protein>
    <recommendedName>
        <fullName evidence="10">Endoplasmin homolog</fullName>
    </recommendedName>
    <alternativeName>
        <fullName evidence="11">Glucose-regulated protein 94 homolog</fullName>
    </alternativeName>
</protein>
<dbReference type="FunFam" id="3.40.50.11260:FF:000006">
    <property type="entry name" value="endoplasmin homolog"/>
    <property type="match status" value="1"/>
</dbReference>
<feature type="binding site" evidence="12">
    <location>
        <position position="174"/>
    </location>
    <ligand>
        <name>ATP</name>
        <dbReference type="ChEBI" id="CHEBI:30616"/>
    </ligand>
</feature>
<feature type="region of interest" description="Disordered" evidence="13">
    <location>
        <begin position="26"/>
        <end position="58"/>
    </location>
</feature>
<dbReference type="Gene3D" id="3.30.230.80">
    <property type="match status" value="1"/>
</dbReference>
<comment type="caution">
    <text evidence="16">The sequence shown here is derived from an EMBL/GenBank/DDBJ whole genome shotgun (WGS) entry which is preliminary data.</text>
</comment>
<organism evidence="16 17">
    <name type="scientific">Acer yangbiense</name>
    <dbReference type="NCBI Taxonomy" id="1000413"/>
    <lineage>
        <taxon>Eukaryota</taxon>
        <taxon>Viridiplantae</taxon>
        <taxon>Streptophyta</taxon>
        <taxon>Embryophyta</taxon>
        <taxon>Tracheophyta</taxon>
        <taxon>Spermatophyta</taxon>
        <taxon>Magnoliopsida</taxon>
        <taxon>eudicotyledons</taxon>
        <taxon>Gunneridae</taxon>
        <taxon>Pentapetalae</taxon>
        <taxon>rosids</taxon>
        <taxon>malvids</taxon>
        <taxon>Sapindales</taxon>
        <taxon>Sapindaceae</taxon>
        <taxon>Hippocastanoideae</taxon>
        <taxon>Acereae</taxon>
        <taxon>Acer</taxon>
    </lineage>
</organism>
<keyword evidence="3 14" id="KW-0732">Signal</keyword>
<evidence type="ECO:0000256" key="14">
    <source>
        <dbReference type="SAM" id="SignalP"/>
    </source>
</evidence>
<dbReference type="InterPro" id="IPR036890">
    <property type="entry name" value="HATPase_C_sf"/>
</dbReference>
<keyword evidence="7 12" id="KW-0067">ATP-binding</keyword>
<dbReference type="OrthoDB" id="28737at2759"/>
<reference evidence="17" key="1">
    <citation type="journal article" date="2019" name="Gigascience">
        <title>De novo genome assembly of the endangered Acer yangbiense, a plant species with extremely small populations endemic to Yunnan Province, China.</title>
        <authorList>
            <person name="Yang J."/>
            <person name="Wariss H.M."/>
            <person name="Tao L."/>
            <person name="Zhang R."/>
            <person name="Yun Q."/>
            <person name="Hollingsworth P."/>
            <person name="Dao Z."/>
            <person name="Luo G."/>
            <person name="Guo H."/>
            <person name="Ma Y."/>
            <person name="Sun W."/>
        </authorList>
    </citation>
    <scope>NUCLEOTIDE SEQUENCE [LARGE SCALE GENOMIC DNA]</scope>
    <source>
        <strain evidence="17">cv. Malutang</strain>
    </source>
</reference>
<keyword evidence="17" id="KW-1185">Reference proteome</keyword>
<feature type="compositionally biased region" description="Acidic residues" evidence="13">
    <location>
        <begin position="778"/>
        <end position="793"/>
    </location>
</feature>
<dbReference type="InterPro" id="IPR003594">
    <property type="entry name" value="HATPase_dom"/>
</dbReference>
<dbReference type="CDD" id="cd16927">
    <property type="entry name" value="HATPase_Hsp90-like"/>
    <property type="match status" value="1"/>
</dbReference>
<sequence>MRKWTLPSVLLLFLLLATLPDQGRKLQAKAEDESDAPVDPPKVEEKLGAVPHGLSTDSDVAKREAESISKRSIRSSAEKFEFQAEVSRLMDIIINSLYSNKDIFLRELISNASDALDKIRFLSLTDKEVLGEGDNAKLEIQIKLDKEKKILSIRDRGIGMTKEDLIKNLGTIAKSGTSAFVEKMQTSGDLNLIGQFGVGFYSVYLVADYVEVISKHNDDKQYVWESKADGAFAVSEDTWNEPLGRGTEIRLHLREEAGEYLEESKLKDLVKKYSEFINFPIYIWATKEVDVEVPTDEDESSEEEKDTSSEDEETEKGEDEEEDSEKKPKTKTVKETTSEWELLNDVKAIWLRNPKEVTDEEYTKFYHSLEKDFSDEKPLAWSHFNAEGDVEFKAVLFVPPKAPHDLYESYYNANKSNLRLYVRRVFISDEFDELLPKYLNFLKGLVDSDTLPLNVSREMLQQHSSLKTIKKKLIRKALDMIRKIAEEDPDENTDKEKKDVENAGDDEKRGQYTKFWNEFGKSIKLGIIEDAANRNRLAKLLRFESTKSDGKLTSLDQYISRMKKGQKDIFYITGTSKEQLEKSPFLERLKKKNFEVIFFTDPVDEYLMQYLMDYEDKKFQNVSKEGLKLGKDSKDKELKESFKELTKWWKGALASENVDDVKISNRLDNTPCVVVTSKYGWSANMERIMQSQTLSDANKQAYMRGKRVLEINPRHPIIKELRERVVKDAEDESVKQTAQLIYQTALMESGFIHSDPKDFASRIYSTVKTSLNISPDAAVEEEEVEEPEVEAESESAKDDADAEPSDAKDEL</sequence>
<dbReference type="PIRSF" id="PIRSF002583">
    <property type="entry name" value="Hsp90"/>
    <property type="match status" value="1"/>
</dbReference>